<dbReference type="CDD" id="cd12148">
    <property type="entry name" value="fungal_TF_MHR"/>
    <property type="match status" value="1"/>
</dbReference>
<dbReference type="AlphaFoldDB" id="A0AA43QS01"/>
<feature type="compositionally biased region" description="Polar residues" evidence="3">
    <location>
        <begin position="263"/>
        <end position="282"/>
    </location>
</feature>
<keyword evidence="5" id="KW-1185">Reference proteome</keyword>
<accession>A0AA43QS01</accession>
<evidence type="ECO:0000256" key="2">
    <source>
        <dbReference type="ARBA" id="ARBA00023242"/>
    </source>
</evidence>
<name>A0AA43QS01_9LECA</name>
<dbReference type="PANTHER" id="PTHR31001:SF90">
    <property type="entry name" value="CENTROMERE DNA-BINDING PROTEIN COMPLEX CBF3 SUBUNIT B"/>
    <property type="match status" value="1"/>
</dbReference>
<feature type="compositionally biased region" description="Polar residues" evidence="3">
    <location>
        <begin position="227"/>
        <end position="236"/>
    </location>
</feature>
<evidence type="ECO:0000256" key="3">
    <source>
        <dbReference type="SAM" id="MobiDB-lite"/>
    </source>
</evidence>
<feature type="region of interest" description="Disordered" evidence="3">
    <location>
        <begin position="223"/>
        <end position="242"/>
    </location>
</feature>
<evidence type="ECO:0000313" key="5">
    <source>
        <dbReference type="Proteomes" id="UP001161017"/>
    </source>
</evidence>
<feature type="region of interest" description="Disordered" evidence="3">
    <location>
        <begin position="263"/>
        <end position="293"/>
    </location>
</feature>
<dbReference type="PANTHER" id="PTHR31001">
    <property type="entry name" value="UNCHARACTERIZED TRANSCRIPTIONAL REGULATORY PROTEIN"/>
    <property type="match status" value="1"/>
</dbReference>
<dbReference type="InterPro" id="IPR050613">
    <property type="entry name" value="Sec_Metabolite_Reg"/>
</dbReference>
<organism evidence="4 5">
    <name type="scientific">Ramalina farinacea</name>
    <dbReference type="NCBI Taxonomy" id="258253"/>
    <lineage>
        <taxon>Eukaryota</taxon>
        <taxon>Fungi</taxon>
        <taxon>Dikarya</taxon>
        <taxon>Ascomycota</taxon>
        <taxon>Pezizomycotina</taxon>
        <taxon>Lecanoromycetes</taxon>
        <taxon>OSLEUM clade</taxon>
        <taxon>Lecanoromycetidae</taxon>
        <taxon>Lecanorales</taxon>
        <taxon>Lecanorineae</taxon>
        <taxon>Ramalinaceae</taxon>
        <taxon>Ramalina</taxon>
    </lineage>
</organism>
<comment type="caution">
    <text evidence="4">The sequence shown here is derived from an EMBL/GenBank/DDBJ whole genome shotgun (WGS) entry which is preliminary data.</text>
</comment>
<evidence type="ECO:0000313" key="4">
    <source>
        <dbReference type="EMBL" id="MDI1491515.1"/>
    </source>
</evidence>
<keyword evidence="2" id="KW-0539">Nucleus</keyword>
<reference evidence="4" key="1">
    <citation type="journal article" date="2023" name="Genome Biol. Evol.">
        <title>First Whole Genome Sequence and Flow Cytometry Genome Size Data for the Lichen-Forming Fungus Ramalina farinacea (Ascomycota).</title>
        <authorList>
            <person name="Llewellyn T."/>
            <person name="Mian S."/>
            <person name="Hill R."/>
            <person name="Leitch I.J."/>
            <person name="Gaya E."/>
        </authorList>
    </citation>
    <scope>NUCLEOTIDE SEQUENCE</scope>
    <source>
        <strain evidence="4">LIQ254RAFAR</strain>
    </source>
</reference>
<protein>
    <submittedName>
        <fullName evidence="4">Uncharacterized protein</fullName>
    </submittedName>
</protein>
<comment type="subcellular location">
    <subcellularLocation>
        <location evidence="1">Nucleus</location>
    </subcellularLocation>
</comment>
<sequence length="336" mass="37291">MSYSIHAIEIATFARETMELRNALREVPQGEQSSGRAQSRDRLITRYEDFLANLPSHFRPGSTTGLRSPGPEAAIPVHRWMLHQQLWTLFLRLNRASPLCPDNLATSRLLAHNIIDSQSHMQARCAVCGSLSSNERQVFNAAIALLISLLFPPKGQDASTPSARHNRLMTRDKVGEAMELLRALPQAPEILSFDNDQPDPSRTYSQLSVGVLEAILELEEKEHTNYGEKNNSSAGTTRPGDIDIATHSLTQKIMNSLKRFQQNSKIPSAEATSMTKRNTSQPPDTPVSIPTAEYGPNDLDVLPILSNDSGYDFWQFLDSYPLSLSSAEDEFFKGAA</sequence>
<dbReference type="GO" id="GO:0005634">
    <property type="term" value="C:nucleus"/>
    <property type="evidence" value="ECO:0007669"/>
    <property type="project" value="UniProtKB-SubCell"/>
</dbReference>
<dbReference type="Proteomes" id="UP001161017">
    <property type="component" value="Unassembled WGS sequence"/>
</dbReference>
<evidence type="ECO:0000256" key="1">
    <source>
        <dbReference type="ARBA" id="ARBA00004123"/>
    </source>
</evidence>
<dbReference type="EMBL" id="JAPUFD010000015">
    <property type="protein sequence ID" value="MDI1491515.1"/>
    <property type="molecule type" value="Genomic_DNA"/>
</dbReference>
<gene>
    <name evidence="4" type="ORF">OHK93_002724</name>
</gene>
<proteinExistence type="predicted"/>